<accession>A0A1G2CYJ0</accession>
<evidence type="ECO:0008006" key="4">
    <source>
        <dbReference type="Google" id="ProtNLM"/>
    </source>
</evidence>
<dbReference type="InterPro" id="IPR036388">
    <property type="entry name" value="WH-like_DNA-bd_sf"/>
</dbReference>
<evidence type="ECO:0000313" key="3">
    <source>
        <dbReference type="Proteomes" id="UP000177122"/>
    </source>
</evidence>
<name>A0A1G2CYJ0_9BACT</name>
<protein>
    <recommendedName>
        <fullName evidence="4">HTH deoR-type domain-containing protein</fullName>
    </recommendedName>
</protein>
<comment type="caution">
    <text evidence="2">The sequence shown here is derived from an EMBL/GenBank/DDBJ whole genome shotgun (WGS) entry which is preliminary data.</text>
</comment>
<reference evidence="2 3" key="1">
    <citation type="journal article" date="2016" name="Nat. Commun.">
        <title>Thousands of microbial genomes shed light on interconnected biogeochemical processes in an aquifer system.</title>
        <authorList>
            <person name="Anantharaman K."/>
            <person name="Brown C.T."/>
            <person name="Hug L.A."/>
            <person name="Sharon I."/>
            <person name="Castelle C.J."/>
            <person name="Probst A.J."/>
            <person name="Thomas B.C."/>
            <person name="Singh A."/>
            <person name="Wilkins M.J."/>
            <person name="Karaoz U."/>
            <person name="Brodie E.L."/>
            <person name="Williams K.H."/>
            <person name="Hubbard S.S."/>
            <person name="Banfield J.F."/>
        </authorList>
    </citation>
    <scope>NUCLEOTIDE SEQUENCE [LARGE SCALE GENOMIC DNA]</scope>
</reference>
<sequence>MEHQKDSQQNKNTHEGQTPKAFHGYGYIVRKAEKLTTALYLVTDILSDREPMKWKTREVGVEVLSDITVAATISSSEKMSMLRVVLKKIEKLISFLDVATSTHLVSEMNASMLRKEYCALKDGVEMEWNRMQERSKTMLSERFFEVPKDTQGDSLALEGVSLDTPAIPLVRTFTPTPQQNQGDSSALRGVSLVAAPTTIQQFTPATTQRKGDSLMMQQPPLVSPRAPNTPTPQPARSYMQPRLVISDRDVIARSRPDVTRDDRRKIILALIKQKPAITVGDIAKSIPGISEKTIQRELLSMVIEGTLVKRGERRWSTYSLIG</sequence>
<gene>
    <name evidence="2" type="ORF">A2845_06085</name>
</gene>
<evidence type="ECO:0000256" key="1">
    <source>
        <dbReference type="SAM" id="MobiDB-lite"/>
    </source>
</evidence>
<dbReference type="AlphaFoldDB" id="A0A1G2CYJ0"/>
<organism evidence="2 3">
    <name type="scientific">Candidatus Lloydbacteria bacterium RIFCSPHIGHO2_01_FULL_49_22</name>
    <dbReference type="NCBI Taxonomy" id="1798658"/>
    <lineage>
        <taxon>Bacteria</taxon>
        <taxon>Candidatus Lloydiibacteriota</taxon>
    </lineage>
</organism>
<dbReference type="Gene3D" id="1.10.10.10">
    <property type="entry name" value="Winged helix-like DNA-binding domain superfamily/Winged helix DNA-binding domain"/>
    <property type="match status" value="1"/>
</dbReference>
<evidence type="ECO:0000313" key="2">
    <source>
        <dbReference type="EMBL" id="OGZ06459.1"/>
    </source>
</evidence>
<dbReference type="Proteomes" id="UP000177122">
    <property type="component" value="Unassembled WGS sequence"/>
</dbReference>
<feature type="region of interest" description="Disordered" evidence="1">
    <location>
        <begin position="204"/>
        <end position="236"/>
    </location>
</feature>
<dbReference type="EMBL" id="MHLI01000002">
    <property type="protein sequence ID" value="OGZ06459.1"/>
    <property type="molecule type" value="Genomic_DNA"/>
</dbReference>
<proteinExistence type="predicted"/>